<comment type="caution">
    <text evidence="2">The sequence shown here is derived from an EMBL/GenBank/DDBJ whole genome shotgun (WGS) entry which is preliminary data.</text>
</comment>
<dbReference type="Gene3D" id="1.20.1640.10">
    <property type="entry name" value="Multidrug efflux transporter AcrB transmembrane domain"/>
    <property type="match status" value="2"/>
</dbReference>
<feature type="transmembrane region" description="Helical" evidence="1">
    <location>
        <begin position="29"/>
        <end position="47"/>
    </location>
</feature>
<protein>
    <submittedName>
        <fullName evidence="2">Acriflavin resistance protein</fullName>
    </submittedName>
</protein>
<dbReference type="SUPFAM" id="SSF82693">
    <property type="entry name" value="Multidrug efflux transporter AcrB pore domain, PN1, PN2, PC1 and PC2 subdomains"/>
    <property type="match status" value="3"/>
</dbReference>
<feature type="transmembrane region" description="Helical" evidence="1">
    <location>
        <begin position="558"/>
        <end position="576"/>
    </location>
</feature>
<feature type="transmembrane region" description="Helical" evidence="1">
    <location>
        <begin position="386"/>
        <end position="405"/>
    </location>
</feature>
<feature type="transmembrane region" description="Helical" evidence="1">
    <location>
        <begin position="974"/>
        <end position="998"/>
    </location>
</feature>
<evidence type="ECO:0000256" key="1">
    <source>
        <dbReference type="SAM" id="Phobius"/>
    </source>
</evidence>
<feature type="transmembrane region" description="Helical" evidence="1">
    <location>
        <begin position="946"/>
        <end position="968"/>
    </location>
</feature>
<dbReference type="PRINTS" id="PR00702">
    <property type="entry name" value="ACRIFLAVINRP"/>
</dbReference>
<dbReference type="Gene3D" id="3.30.2090.10">
    <property type="entry name" value="Multidrug efflux transporter AcrB TolC docking domain, DN and DC subdomains"/>
    <property type="match status" value="2"/>
</dbReference>
<feature type="transmembrane region" description="Helical" evidence="1">
    <location>
        <begin position="459"/>
        <end position="479"/>
    </location>
</feature>
<evidence type="ECO:0000313" key="2">
    <source>
        <dbReference type="EMBL" id="PWQ99667.1"/>
    </source>
</evidence>
<dbReference type="InterPro" id="IPR027463">
    <property type="entry name" value="AcrB_DN_DC_subdom"/>
</dbReference>
<dbReference type="PANTHER" id="PTHR32063:SF16">
    <property type="entry name" value="CATION EFFLUX SYSTEM (ACRB_ACRD_ACRF FAMILY)"/>
    <property type="match status" value="1"/>
</dbReference>
<gene>
    <name evidence="2" type="ORF">DKW60_05160</name>
</gene>
<dbReference type="SUPFAM" id="SSF82866">
    <property type="entry name" value="Multidrug efflux transporter AcrB transmembrane domain"/>
    <property type="match status" value="2"/>
</dbReference>
<dbReference type="EMBL" id="QGKM01000009">
    <property type="protein sequence ID" value="PWQ99667.1"/>
    <property type="molecule type" value="Genomic_DNA"/>
</dbReference>
<keyword evidence="3" id="KW-1185">Reference proteome</keyword>
<feature type="transmembrane region" description="Helical" evidence="1">
    <location>
        <begin position="417"/>
        <end position="438"/>
    </location>
</feature>
<evidence type="ECO:0000313" key="3">
    <source>
        <dbReference type="Proteomes" id="UP000245539"/>
    </source>
</evidence>
<sequence length="1097" mass="119443">MSHDNTTTPHTPPLGIAGRITKVFIDSPITPMFMAAMLFIGVMGLIFTPRQEDPQISVPMIDIFVAYPGASSAQVTSLVSRPLERIMSEIPGIRHVYSATRRGETMITVQFKVGEDPGPSLVKVHDKLSSNMDLVPPGVSQPLVKPKGIDDVPVVALTLWSDSLDDGTLRTLSLDVLQELQQIPETGQGFVIGGRAEEILVEVLPERLSGYNISLDEIANAVQSTNQETKSGTVESAGRQFTVYSGSFLENAQDVSKLVIAVRDGAPVYLRDVAKISHQPSETTHLVSHYTGPANTDPTKTANGSPAVTIAIAKESGTNGVTVSKKILKKIEEMKGTLVPDNVNIVVTRDYGKSANDKVNELLQALFEAAAIVAVLCLIGLGFRAAFVVITVIPIVILVTVFATWQMDYTIDRVSLFALIFSIGILVDDATVVVENIFRRWMEAGETTLAIAVDAVREVGNPTILATLTIIAALLPMGVVRGMMGPYMLPIPVLGAAAMFFSLLAAFVFTPWFAMRVRPSSIKAFEKAAAREQRSQAFMGKIFRPVITPLVESRKKGILFLVGVIALTAMVCGLFYTQHVAVKMLPFDNKSEFNVVINMPEGTALAETANVANTLAETIRSIPEVINLQPYVATASPFNFNGLVRHYYLRQESNQADIQVILLDKDDRERSSHEISVEARKLLTPIARSMGAKIQVVEMPPGPPVLQTVVAEIYGPNAETSRQVAKDMTKMFEKVEGIVDVDNYMTEPHQYWRFEINNEKAVRTGITVETINRNLAMAMGGFKLGDVKRGAPLEPTYIVLQAPLAARSQLERMGTLPIVNPQGESIPLSELGRFVKADEDPIIYHKDLRRVEYVAGEMEGRLGAPIYGMFGVEDELKNYTTPDGVTMKGMPMGLLGAPDTDKVSGFEWAGEWTVTYETFRDMGGAFMVALLLIYTLIVLEFKDYAIAGLIMSPIPLTLIGIIPGHWIMGAEFTATSMIGMIALGGIVVRVSILLVEFVKIETEAGKDIREAAINAAQTRLRPILITSLTLMAGAFAIISDPIFQGMAVSLLFGAGVATLFTLIVIPLGCISLEKRFIPDQDDSEHNLNAENDSKEAT</sequence>
<dbReference type="GO" id="GO:0005886">
    <property type="term" value="C:plasma membrane"/>
    <property type="evidence" value="ECO:0007669"/>
    <property type="project" value="TreeGrafter"/>
</dbReference>
<dbReference type="InterPro" id="IPR001036">
    <property type="entry name" value="Acrflvin-R"/>
</dbReference>
<dbReference type="GO" id="GO:0042910">
    <property type="term" value="F:xenobiotic transmembrane transporter activity"/>
    <property type="evidence" value="ECO:0007669"/>
    <property type="project" value="TreeGrafter"/>
</dbReference>
<dbReference type="PANTHER" id="PTHR32063">
    <property type="match status" value="1"/>
</dbReference>
<feature type="transmembrane region" description="Helical" evidence="1">
    <location>
        <begin position="922"/>
        <end position="939"/>
    </location>
</feature>
<accession>A0A317CNA6</accession>
<feature type="transmembrane region" description="Helical" evidence="1">
    <location>
        <begin position="1050"/>
        <end position="1070"/>
    </location>
</feature>
<keyword evidence="1" id="KW-0472">Membrane</keyword>
<proteinExistence type="predicted"/>
<dbReference type="Gene3D" id="3.30.70.1320">
    <property type="entry name" value="Multidrug efflux transporter AcrB pore domain like"/>
    <property type="match status" value="1"/>
</dbReference>
<keyword evidence="1" id="KW-1133">Transmembrane helix</keyword>
<organism evidence="2 3">
    <name type="scientific">Leucothrix pacifica</name>
    <dbReference type="NCBI Taxonomy" id="1247513"/>
    <lineage>
        <taxon>Bacteria</taxon>
        <taxon>Pseudomonadati</taxon>
        <taxon>Pseudomonadota</taxon>
        <taxon>Gammaproteobacteria</taxon>
        <taxon>Thiotrichales</taxon>
        <taxon>Thiotrichaceae</taxon>
        <taxon>Leucothrix</taxon>
    </lineage>
</organism>
<feature type="transmembrane region" description="Helical" evidence="1">
    <location>
        <begin position="1019"/>
        <end position="1038"/>
    </location>
</feature>
<dbReference type="OrthoDB" id="5613295at2"/>
<feature type="transmembrane region" description="Helical" evidence="1">
    <location>
        <begin position="491"/>
        <end position="514"/>
    </location>
</feature>
<dbReference type="AlphaFoldDB" id="A0A317CNA6"/>
<keyword evidence="1" id="KW-0812">Transmembrane</keyword>
<dbReference type="Gene3D" id="3.30.70.1440">
    <property type="entry name" value="Multidrug efflux transporter AcrB pore domain"/>
    <property type="match status" value="1"/>
</dbReference>
<dbReference type="Gene3D" id="3.30.70.1430">
    <property type="entry name" value="Multidrug efflux transporter AcrB pore domain"/>
    <property type="match status" value="2"/>
</dbReference>
<dbReference type="SUPFAM" id="SSF82714">
    <property type="entry name" value="Multidrug efflux transporter AcrB TolC docking domain, DN and DC subdomains"/>
    <property type="match status" value="2"/>
</dbReference>
<dbReference type="Proteomes" id="UP000245539">
    <property type="component" value="Unassembled WGS sequence"/>
</dbReference>
<dbReference type="Pfam" id="PF00873">
    <property type="entry name" value="ACR_tran"/>
    <property type="match status" value="1"/>
</dbReference>
<dbReference type="RefSeq" id="WP_109836605.1">
    <property type="nucleotide sequence ID" value="NZ_QGKM01000009.1"/>
</dbReference>
<name>A0A317CNA6_9GAMM</name>
<reference evidence="2 3" key="1">
    <citation type="submission" date="2018-05" db="EMBL/GenBank/DDBJ databases">
        <title>Leucothrix arctica sp. nov., isolated from Arctic seawater.</title>
        <authorList>
            <person name="Choi A."/>
            <person name="Baek K."/>
        </authorList>
    </citation>
    <scope>NUCLEOTIDE SEQUENCE [LARGE SCALE GENOMIC DNA]</scope>
    <source>
        <strain evidence="2 3">JCM 18388</strain>
    </source>
</reference>